<protein>
    <recommendedName>
        <fullName evidence="6">RNA-binding protein KhpB</fullName>
    </recommendedName>
    <alternativeName>
        <fullName evidence="6">RNA-binding protein EloR</fullName>
    </alternativeName>
</protein>
<evidence type="ECO:0000256" key="2">
    <source>
        <dbReference type="ARBA" id="ARBA00022884"/>
    </source>
</evidence>
<dbReference type="RefSeq" id="WP_053401852.1">
    <property type="nucleotide sequence ID" value="NZ_LILC01000015.1"/>
</dbReference>
<dbReference type="GO" id="GO:0071555">
    <property type="term" value="P:cell wall organization"/>
    <property type="evidence" value="ECO:0007669"/>
    <property type="project" value="UniProtKB-KW"/>
</dbReference>
<dbReference type="SUPFAM" id="SSF82708">
    <property type="entry name" value="R3H domain"/>
    <property type="match status" value="1"/>
</dbReference>
<reference evidence="9" key="1">
    <citation type="submission" date="2015-08" db="EMBL/GenBank/DDBJ databases">
        <title>Fjat-14210 dsm16467.</title>
        <authorList>
            <person name="Liu B."/>
            <person name="Wang J."/>
            <person name="Zhu Y."/>
            <person name="Liu G."/>
            <person name="Chen Q."/>
            <person name="Chen Z."/>
            <person name="Lan J."/>
            <person name="Che J."/>
            <person name="Ge C."/>
            <person name="Shi H."/>
            <person name="Pan Z."/>
            <person name="Liu X."/>
        </authorList>
    </citation>
    <scope>NUCLEOTIDE SEQUENCE [LARGE SCALE GENOMIC DNA]</scope>
    <source>
        <strain evidence="9">DSM 16467</strain>
    </source>
</reference>
<dbReference type="InterPro" id="IPR015946">
    <property type="entry name" value="KH_dom-like_a/b"/>
</dbReference>
<dbReference type="GO" id="GO:0008360">
    <property type="term" value="P:regulation of cell shape"/>
    <property type="evidence" value="ECO:0007669"/>
    <property type="project" value="UniProtKB-KW"/>
</dbReference>
<dbReference type="Gene3D" id="3.30.30.80">
    <property type="entry name" value="probable RNA-binding protein from clostridium symbiosum atcc 14940"/>
    <property type="match status" value="1"/>
</dbReference>
<evidence type="ECO:0000259" key="7">
    <source>
        <dbReference type="PROSITE" id="PS51061"/>
    </source>
</evidence>
<name>A0A0M0L4I9_9BACI</name>
<dbReference type="PANTHER" id="PTHR35800">
    <property type="entry name" value="PROTEIN JAG"/>
    <property type="match status" value="1"/>
</dbReference>
<dbReference type="InterPro" id="IPR039247">
    <property type="entry name" value="KhpB"/>
</dbReference>
<evidence type="ECO:0000313" key="8">
    <source>
        <dbReference type="EMBL" id="KOO45980.1"/>
    </source>
</evidence>
<keyword evidence="3 6" id="KW-0133">Cell shape</keyword>
<dbReference type="PROSITE" id="PS51061">
    <property type="entry name" value="R3H"/>
    <property type="match status" value="1"/>
</dbReference>
<keyword evidence="4 6" id="KW-0143">Chaperone</keyword>
<dbReference type="InterPro" id="IPR001374">
    <property type="entry name" value="R3H_dom"/>
</dbReference>
<dbReference type="InterPro" id="IPR036867">
    <property type="entry name" value="R3H_dom_sf"/>
</dbReference>
<comment type="similarity">
    <text evidence="6">Belongs to the KhpB RNA-binding protein family.</text>
</comment>
<dbReference type="Proteomes" id="UP000037558">
    <property type="component" value="Unassembled WGS sequence"/>
</dbReference>
<evidence type="ECO:0000256" key="5">
    <source>
        <dbReference type="ARBA" id="ARBA00023316"/>
    </source>
</evidence>
<dbReference type="CDD" id="cd02414">
    <property type="entry name" value="KH-II_Jag"/>
    <property type="match status" value="1"/>
</dbReference>
<keyword evidence="1 6" id="KW-0963">Cytoplasm</keyword>
<evidence type="ECO:0000256" key="1">
    <source>
        <dbReference type="ARBA" id="ARBA00022490"/>
    </source>
</evidence>
<keyword evidence="5 6" id="KW-0961">Cell wall biogenesis/degradation</keyword>
<dbReference type="Gene3D" id="3.30.300.20">
    <property type="match status" value="1"/>
</dbReference>
<dbReference type="AlphaFoldDB" id="A0A0M0L4I9"/>
<dbReference type="InterPro" id="IPR032782">
    <property type="entry name" value="KhpB_N"/>
</dbReference>
<evidence type="ECO:0000313" key="9">
    <source>
        <dbReference type="Proteomes" id="UP000037558"/>
    </source>
</evidence>
<comment type="subcellular location">
    <subcellularLocation>
        <location evidence="6">Cytoplasm</location>
    </subcellularLocation>
</comment>
<dbReference type="GO" id="GO:0003723">
    <property type="term" value="F:RNA binding"/>
    <property type="evidence" value="ECO:0007669"/>
    <property type="project" value="UniProtKB-UniRule"/>
</dbReference>
<dbReference type="InterPro" id="IPR038008">
    <property type="entry name" value="Jag_KH"/>
</dbReference>
<organism evidence="8 9">
    <name type="scientific">Priestia koreensis</name>
    <dbReference type="NCBI Taxonomy" id="284581"/>
    <lineage>
        <taxon>Bacteria</taxon>
        <taxon>Bacillati</taxon>
        <taxon>Bacillota</taxon>
        <taxon>Bacilli</taxon>
        <taxon>Bacillales</taxon>
        <taxon>Bacillaceae</taxon>
        <taxon>Priestia</taxon>
    </lineage>
</organism>
<comment type="subunit">
    <text evidence="6">Forms a complex with KhpA.</text>
</comment>
<dbReference type="CDD" id="cd02644">
    <property type="entry name" value="R3H_jag"/>
    <property type="match status" value="1"/>
</dbReference>
<dbReference type="SMART" id="SM00393">
    <property type="entry name" value="R3H"/>
    <property type="match status" value="1"/>
</dbReference>
<dbReference type="PATRIC" id="fig|284581.3.peg.1517"/>
<dbReference type="Pfam" id="PF14804">
    <property type="entry name" value="Jag_N"/>
    <property type="match status" value="1"/>
</dbReference>
<sequence>MFTGRTVEEATQNGLKQLGLNEDQVILSVIDEGKRGFLGVFNKKPAVIEMKRKIDSAQEAEEYLQRVITEMGITADITKKAQGRDIEFIINSTDASMLIGKRGGTVNALELLTQLVANRFSTHYINIKLNPEGYREKRKQSLEVLAGKLAAKALKSQSKVELEPMNSAERKILHQALVRNKSIRTYSVGTEPNRHLVIEPLQVKRRKS</sequence>
<dbReference type="NCBIfam" id="NF041568">
    <property type="entry name" value="Jag_EloR"/>
    <property type="match status" value="1"/>
</dbReference>
<comment type="caution">
    <text evidence="8">The sequence shown here is derived from an EMBL/GenBank/DDBJ whole genome shotgun (WGS) entry which is preliminary data.</text>
</comment>
<dbReference type="HAMAP" id="MF_00867">
    <property type="entry name" value="KhpB"/>
    <property type="match status" value="1"/>
</dbReference>
<dbReference type="Pfam" id="PF13083">
    <property type="entry name" value="KH_KhpA-B"/>
    <property type="match status" value="1"/>
</dbReference>
<dbReference type="Gene3D" id="3.30.1370.50">
    <property type="entry name" value="R3H-like domain"/>
    <property type="match status" value="1"/>
</dbReference>
<keyword evidence="9" id="KW-1185">Reference proteome</keyword>
<evidence type="ECO:0000256" key="4">
    <source>
        <dbReference type="ARBA" id="ARBA00023186"/>
    </source>
</evidence>
<gene>
    <name evidence="6" type="primary">khpB</name>
    <name evidence="6" type="synonym">eloR</name>
    <name evidence="8" type="ORF">AMD01_12655</name>
</gene>
<comment type="caution">
    <text evidence="6">Lacks conserved residue(s) required for the propagation of feature annotation.</text>
</comment>
<comment type="function">
    <text evidence="6">A probable RNA chaperone. Forms a complex with KhpA which binds to cellular RNA and controls its expression. Plays a role in peptidoglycan (PG) homeostasis and cell length regulation.</text>
</comment>
<proteinExistence type="inferred from homology"/>
<accession>A0A0M0L4I9</accession>
<evidence type="ECO:0000256" key="6">
    <source>
        <dbReference type="HAMAP-Rule" id="MF_00867"/>
    </source>
</evidence>
<feature type="domain" description="R3H" evidence="7">
    <location>
        <begin position="136"/>
        <end position="202"/>
    </location>
</feature>
<dbReference type="InterPro" id="IPR038247">
    <property type="entry name" value="Jag_N_dom_sf"/>
</dbReference>
<dbReference type="OrthoDB" id="9794483at2"/>
<dbReference type="GO" id="GO:0009252">
    <property type="term" value="P:peptidoglycan biosynthetic process"/>
    <property type="evidence" value="ECO:0007669"/>
    <property type="project" value="UniProtKB-UniRule"/>
</dbReference>
<dbReference type="SMART" id="SM01245">
    <property type="entry name" value="Jag_N"/>
    <property type="match status" value="1"/>
</dbReference>
<dbReference type="GO" id="GO:0005737">
    <property type="term" value="C:cytoplasm"/>
    <property type="evidence" value="ECO:0007669"/>
    <property type="project" value="UniProtKB-SubCell"/>
</dbReference>
<dbReference type="PANTHER" id="PTHR35800:SF1">
    <property type="entry name" value="RNA-BINDING PROTEIN KHPB"/>
    <property type="match status" value="1"/>
</dbReference>
<dbReference type="STRING" id="284581.AMD01_12655"/>
<comment type="domain">
    <text evidence="6">Has an N-terminal Jag-N domain and 2 RNA-binding domains (KH and R3H).</text>
</comment>
<dbReference type="EMBL" id="LILC01000015">
    <property type="protein sequence ID" value="KOO45980.1"/>
    <property type="molecule type" value="Genomic_DNA"/>
</dbReference>
<dbReference type="Pfam" id="PF01424">
    <property type="entry name" value="R3H"/>
    <property type="match status" value="1"/>
</dbReference>
<dbReference type="InterPro" id="IPR034079">
    <property type="entry name" value="R3H_KhpB"/>
</dbReference>
<keyword evidence="2 6" id="KW-0694">RNA-binding</keyword>
<evidence type="ECO:0000256" key="3">
    <source>
        <dbReference type="ARBA" id="ARBA00022960"/>
    </source>
</evidence>